<keyword evidence="2" id="KW-0964">Secreted</keyword>
<comment type="subcellular location">
    <subcellularLocation>
        <location evidence="1">Secreted</location>
    </subcellularLocation>
</comment>
<dbReference type="InterPro" id="IPR051950">
    <property type="entry name" value="Dev_reg/Prot_inhib"/>
</dbReference>
<evidence type="ECO:0000256" key="2">
    <source>
        <dbReference type="ARBA" id="ARBA00022525"/>
    </source>
</evidence>
<feature type="disulfide bond" evidence="5">
    <location>
        <begin position="29"/>
        <end position="48"/>
    </location>
</feature>
<evidence type="ECO:0000259" key="6">
    <source>
        <dbReference type="PROSITE" id="PS51162"/>
    </source>
</evidence>
<protein>
    <submittedName>
        <fullName evidence="8">Saxiphilin-like</fullName>
    </submittedName>
</protein>
<feature type="domain" description="Thyroglobulin type-1" evidence="6">
    <location>
        <begin position="99"/>
        <end position="163"/>
    </location>
</feature>
<dbReference type="PANTHER" id="PTHR12352">
    <property type="entry name" value="SECRETED MODULAR CALCIUM-BINDING PROTEIN"/>
    <property type="match status" value="1"/>
</dbReference>
<name>A0ABM3DCS1_SALSA</name>
<dbReference type="PANTHER" id="PTHR12352:SF3">
    <property type="entry name" value="NIDOGEN-2"/>
    <property type="match status" value="1"/>
</dbReference>
<evidence type="ECO:0000256" key="5">
    <source>
        <dbReference type="PROSITE-ProRule" id="PRU00500"/>
    </source>
</evidence>
<dbReference type="PROSITE" id="PS51162">
    <property type="entry name" value="THYROGLOBULIN_1_2"/>
    <property type="match status" value="2"/>
</dbReference>
<evidence type="ECO:0000256" key="1">
    <source>
        <dbReference type="ARBA" id="ARBA00004613"/>
    </source>
</evidence>
<dbReference type="Proteomes" id="UP001652741">
    <property type="component" value="Chromosome ssa18"/>
</dbReference>
<feature type="disulfide bond" evidence="5">
    <location>
        <begin position="132"/>
        <end position="139"/>
    </location>
</feature>
<dbReference type="SUPFAM" id="SSF57610">
    <property type="entry name" value="Thyroglobulin type-1 domain"/>
    <property type="match status" value="2"/>
</dbReference>
<dbReference type="Gene3D" id="4.10.800.10">
    <property type="entry name" value="Thyroglobulin type-1"/>
    <property type="match status" value="2"/>
</dbReference>
<sequence>MYVHIVMFCPRYNLCYLCPDAMIRPMTRCEDARDAAINGTIGAYITTCDDAGRYTPEQCWGSAGYCWCVTSTGKKIQGTETSLGTALNCSSQYAMIRPMTPCEIARDASINGPIGGYISKCDKDGQYTPEQCWGSTGYCWCVNSTGQEIPDTETPPGTPSINCATQCK</sequence>
<evidence type="ECO:0000256" key="3">
    <source>
        <dbReference type="ARBA" id="ARBA00022737"/>
    </source>
</evidence>
<dbReference type="InterPro" id="IPR036857">
    <property type="entry name" value="Thyroglobulin_1_sf"/>
</dbReference>
<keyword evidence="4 5" id="KW-1015">Disulfide bond</keyword>
<feature type="disulfide bond" evidence="5">
    <location>
        <begin position="102"/>
        <end position="121"/>
    </location>
</feature>
<feature type="domain" description="Thyroglobulin type-1" evidence="6">
    <location>
        <begin position="26"/>
        <end position="89"/>
    </location>
</feature>
<proteinExistence type="predicted"/>
<dbReference type="RefSeq" id="XP_045556576.1">
    <property type="nucleotide sequence ID" value="XM_045700620.1"/>
</dbReference>
<dbReference type="InterPro" id="IPR000716">
    <property type="entry name" value="Thyroglobulin_1"/>
</dbReference>
<dbReference type="PROSITE" id="PS00484">
    <property type="entry name" value="THYROGLOBULIN_1_1"/>
    <property type="match status" value="1"/>
</dbReference>
<evidence type="ECO:0000313" key="8">
    <source>
        <dbReference type="RefSeq" id="XP_045556576.1"/>
    </source>
</evidence>
<evidence type="ECO:0000313" key="7">
    <source>
        <dbReference type="Proteomes" id="UP001652741"/>
    </source>
</evidence>
<reference evidence="8" key="1">
    <citation type="submission" date="2025-08" db="UniProtKB">
        <authorList>
            <consortium name="RefSeq"/>
        </authorList>
    </citation>
    <scope>IDENTIFICATION</scope>
</reference>
<comment type="caution">
    <text evidence="5">Lacks conserved residue(s) required for the propagation of feature annotation.</text>
</comment>
<dbReference type="CDD" id="cd00191">
    <property type="entry name" value="TY"/>
    <property type="match status" value="2"/>
</dbReference>
<dbReference type="GeneID" id="106578180"/>
<feature type="disulfide bond" evidence="5">
    <location>
        <begin position="59"/>
        <end position="66"/>
    </location>
</feature>
<accession>A0ABM3DCS1</accession>
<organism evidence="7 8">
    <name type="scientific">Salmo salar</name>
    <name type="common">Atlantic salmon</name>
    <dbReference type="NCBI Taxonomy" id="8030"/>
    <lineage>
        <taxon>Eukaryota</taxon>
        <taxon>Metazoa</taxon>
        <taxon>Chordata</taxon>
        <taxon>Craniata</taxon>
        <taxon>Vertebrata</taxon>
        <taxon>Euteleostomi</taxon>
        <taxon>Actinopterygii</taxon>
        <taxon>Neopterygii</taxon>
        <taxon>Teleostei</taxon>
        <taxon>Protacanthopterygii</taxon>
        <taxon>Salmoniformes</taxon>
        <taxon>Salmonidae</taxon>
        <taxon>Salmoninae</taxon>
        <taxon>Salmo</taxon>
    </lineage>
</organism>
<keyword evidence="7" id="KW-1185">Reference proteome</keyword>
<keyword evidence="3" id="KW-0677">Repeat</keyword>
<gene>
    <name evidence="8" type="primary">LOC106578180</name>
</gene>
<dbReference type="Pfam" id="PF00086">
    <property type="entry name" value="Thyroglobulin_1"/>
    <property type="match status" value="2"/>
</dbReference>
<dbReference type="SMART" id="SM00211">
    <property type="entry name" value="TY"/>
    <property type="match status" value="2"/>
</dbReference>
<evidence type="ECO:0000256" key="4">
    <source>
        <dbReference type="ARBA" id="ARBA00023157"/>
    </source>
</evidence>